<dbReference type="AlphaFoldDB" id="A0A165G8Y5"/>
<name>A0A165G8Y5_EXIGL</name>
<evidence type="ECO:0000313" key="4">
    <source>
        <dbReference type="EMBL" id="KZV90161.1"/>
    </source>
</evidence>
<feature type="region of interest" description="Disordered" evidence="2">
    <location>
        <begin position="276"/>
        <end position="389"/>
    </location>
</feature>
<organism evidence="4 5">
    <name type="scientific">Exidia glandulosa HHB12029</name>
    <dbReference type="NCBI Taxonomy" id="1314781"/>
    <lineage>
        <taxon>Eukaryota</taxon>
        <taxon>Fungi</taxon>
        <taxon>Dikarya</taxon>
        <taxon>Basidiomycota</taxon>
        <taxon>Agaricomycotina</taxon>
        <taxon>Agaricomycetes</taxon>
        <taxon>Auriculariales</taxon>
        <taxon>Exidiaceae</taxon>
        <taxon>Exidia</taxon>
    </lineage>
</organism>
<evidence type="ECO:0000256" key="1">
    <source>
        <dbReference type="SAM" id="Coils"/>
    </source>
</evidence>
<evidence type="ECO:0000256" key="2">
    <source>
        <dbReference type="SAM" id="MobiDB-lite"/>
    </source>
</evidence>
<protein>
    <recommendedName>
        <fullName evidence="6">F-box domain-containing protein</fullName>
    </recommendedName>
</protein>
<feature type="coiled-coil region" evidence="1">
    <location>
        <begin position="223"/>
        <end position="250"/>
    </location>
</feature>
<sequence length="728" mass="79688">MRIASSFILLSISATLVSAWPFQSTKNVTASTSTPALRLSKRAGRPTDDCNGVWLRATDGPTGKEVTCKAGTKGYELAATNPRVLATTNLERDGQAKAVADELVLKQALNARGGVCEKAKAMKDQDDALKRIYAIRKVAQSNNLVFLQNQLDGLKSKFASSPVATPLKPYTELQHLALENYLSHTQSTSLAVAAALDKAIAQQFPDATAGVKAAWEKYLTGYKAVATAAKLQAQKKIQQLKQQAAQNAQNANNCEAGKDASKPATRRMIPLVSFPGSSLTRRAPAARVATGPNAPPGPSCPIPGAQGKKVVPREQIKTKAPPATPPRLPATKPTPKAFDKPKKVLPRPPNRPKRQPGQVAPPPKRVTPKKVPRKVPLSEGKSKGTPRGRRNTYLVYGYLRDKLQLDPVRYPKIFEVVVTVQEQETTRQLPLPPLTSYFTELPVELLRTVMEHAAEAAAVRSLSDLVALLRVSTAVKGWLAPIVYRTVHLDSEPQWRAFYAAAKRDGALPVVNFSIISYQPPTSEFTNVLDVLPLLRNLQCPLYLVPCIPDSSARITRLFISKHGPATPEPPRANLCPTVTHIFYEPFYTGLYPASMRTALPLAFPNATHFGILYVATAGEAVTRDLMTLARDCIALPEMRRFYIRVYAQTIEESVRDTRTMCDVARETLRDPRIVIGAASLDEWVWKPGRRGCKPVSTLWAADAHGEFDLWMHGEQAYGTVGAEVQTD</sequence>
<feature type="chain" id="PRO_5007858103" description="F-box domain-containing protein" evidence="3">
    <location>
        <begin position="20"/>
        <end position="728"/>
    </location>
</feature>
<evidence type="ECO:0000313" key="5">
    <source>
        <dbReference type="Proteomes" id="UP000077266"/>
    </source>
</evidence>
<keyword evidence="1" id="KW-0175">Coiled coil</keyword>
<dbReference type="OrthoDB" id="3145912at2759"/>
<feature type="signal peptide" evidence="3">
    <location>
        <begin position="1"/>
        <end position="19"/>
    </location>
</feature>
<dbReference type="Proteomes" id="UP000077266">
    <property type="component" value="Unassembled WGS sequence"/>
</dbReference>
<keyword evidence="5" id="KW-1185">Reference proteome</keyword>
<reference evidence="4 5" key="1">
    <citation type="journal article" date="2016" name="Mol. Biol. Evol.">
        <title>Comparative Genomics of Early-Diverging Mushroom-Forming Fungi Provides Insights into the Origins of Lignocellulose Decay Capabilities.</title>
        <authorList>
            <person name="Nagy L.G."/>
            <person name="Riley R."/>
            <person name="Tritt A."/>
            <person name="Adam C."/>
            <person name="Daum C."/>
            <person name="Floudas D."/>
            <person name="Sun H."/>
            <person name="Yadav J.S."/>
            <person name="Pangilinan J."/>
            <person name="Larsson K.H."/>
            <person name="Matsuura K."/>
            <person name="Barry K."/>
            <person name="Labutti K."/>
            <person name="Kuo R."/>
            <person name="Ohm R.A."/>
            <person name="Bhattacharya S.S."/>
            <person name="Shirouzu T."/>
            <person name="Yoshinaga Y."/>
            <person name="Martin F.M."/>
            <person name="Grigoriev I.V."/>
            <person name="Hibbett D.S."/>
        </authorList>
    </citation>
    <scope>NUCLEOTIDE SEQUENCE [LARGE SCALE GENOMIC DNA]</scope>
    <source>
        <strain evidence="4 5">HHB12029</strain>
    </source>
</reference>
<dbReference type="EMBL" id="KV426055">
    <property type="protein sequence ID" value="KZV90161.1"/>
    <property type="molecule type" value="Genomic_DNA"/>
</dbReference>
<keyword evidence="3" id="KW-0732">Signal</keyword>
<dbReference type="InParanoid" id="A0A165G8Y5"/>
<gene>
    <name evidence="4" type="ORF">EXIGLDRAFT_694975</name>
</gene>
<evidence type="ECO:0008006" key="6">
    <source>
        <dbReference type="Google" id="ProtNLM"/>
    </source>
</evidence>
<proteinExistence type="predicted"/>
<evidence type="ECO:0000256" key="3">
    <source>
        <dbReference type="SAM" id="SignalP"/>
    </source>
</evidence>
<accession>A0A165G8Y5</accession>